<feature type="region of interest" description="Disordered" evidence="2">
    <location>
        <begin position="434"/>
        <end position="474"/>
    </location>
</feature>
<dbReference type="Gene3D" id="2.30.29.30">
    <property type="entry name" value="Pleckstrin-homology domain (PH domain)/Phosphotyrosine-binding domain (PTB)"/>
    <property type="match status" value="1"/>
</dbReference>
<feature type="compositionally biased region" description="Low complexity" evidence="2">
    <location>
        <begin position="436"/>
        <end position="456"/>
    </location>
</feature>
<evidence type="ECO:0000259" key="3">
    <source>
        <dbReference type="PROSITE" id="PS50003"/>
    </source>
</evidence>
<dbReference type="InterPro" id="IPR001849">
    <property type="entry name" value="PH_domain"/>
</dbReference>
<keyword evidence="5" id="KW-1185">Reference proteome</keyword>
<dbReference type="OrthoDB" id="2264563at2759"/>
<dbReference type="SUPFAM" id="SSF50729">
    <property type="entry name" value="PH domain-like"/>
    <property type="match status" value="1"/>
</dbReference>
<dbReference type="Pfam" id="PF20399">
    <property type="entry name" value="PH_20"/>
    <property type="match status" value="1"/>
</dbReference>
<evidence type="ECO:0000313" key="4">
    <source>
        <dbReference type="EMBL" id="ODV64368.1"/>
    </source>
</evidence>
<dbReference type="InterPro" id="IPR011993">
    <property type="entry name" value="PH-like_dom_sf"/>
</dbReference>
<dbReference type="RefSeq" id="XP_020050675.1">
    <property type="nucleotide sequence ID" value="XM_020192514.1"/>
</dbReference>
<dbReference type="InterPro" id="IPR046869">
    <property type="entry name" value="SLM1/RGC1-like_PH"/>
</dbReference>
<reference evidence="5" key="1">
    <citation type="submission" date="2016-05" db="EMBL/GenBank/DDBJ databases">
        <title>Comparative genomics of biotechnologically important yeasts.</title>
        <authorList>
            <consortium name="DOE Joint Genome Institute"/>
            <person name="Riley R."/>
            <person name="Haridas S."/>
            <person name="Wolfe K.H."/>
            <person name="Lopes M.R."/>
            <person name="Hittinger C.T."/>
            <person name="Goker M."/>
            <person name="Salamov A."/>
            <person name="Wisecaver J."/>
            <person name="Long T.M."/>
            <person name="Aerts A.L."/>
            <person name="Barry K."/>
            <person name="Choi C."/>
            <person name="Clum A."/>
            <person name="Coughlan A.Y."/>
            <person name="Deshpande S."/>
            <person name="Douglass A.P."/>
            <person name="Hanson S.J."/>
            <person name="Klenk H.-P."/>
            <person name="Labutti K."/>
            <person name="Lapidus A."/>
            <person name="Lindquist E."/>
            <person name="Lipzen A."/>
            <person name="Meier-Kolthoff J.P."/>
            <person name="Ohm R.A."/>
            <person name="Otillar R.P."/>
            <person name="Pangilinan J."/>
            <person name="Peng Y."/>
            <person name="Rokas A."/>
            <person name="Rosa C.A."/>
            <person name="Scheuner C."/>
            <person name="Sibirny A.A."/>
            <person name="Slot J.C."/>
            <person name="Stielow J.B."/>
            <person name="Sun H."/>
            <person name="Kurtzman C.P."/>
            <person name="Blackwell M."/>
            <person name="Grigoriev I.V."/>
            <person name="Jeffries T.W."/>
        </authorList>
    </citation>
    <scope>NUCLEOTIDE SEQUENCE [LARGE SCALE GENOMIC DNA]</scope>
    <source>
        <strain evidence="5">DSM 1968</strain>
    </source>
</reference>
<dbReference type="InterPro" id="IPR046868">
    <property type="entry name" value="BAR_4"/>
</dbReference>
<accession>A0A1D2VS08</accession>
<dbReference type="SMART" id="SM00233">
    <property type="entry name" value="PH"/>
    <property type="match status" value="1"/>
</dbReference>
<dbReference type="InParanoid" id="A0A1D2VS08"/>
<dbReference type="Pfam" id="PF20400">
    <property type="entry name" value="BAR_4"/>
    <property type="match status" value="1"/>
</dbReference>
<dbReference type="Proteomes" id="UP000095038">
    <property type="component" value="Unassembled WGS sequence"/>
</dbReference>
<evidence type="ECO:0000256" key="1">
    <source>
        <dbReference type="ARBA" id="ARBA00022553"/>
    </source>
</evidence>
<dbReference type="EMBL" id="KV454475">
    <property type="protein sequence ID" value="ODV64368.1"/>
    <property type="molecule type" value="Genomic_DNA"/>
</dbReference>
<proteinExistence type="predicted"/>
<dbReference type="GeneID" id="30966150"/>
<dbReference type="PANTHER" id="PTHR31941:SF15">
    <property type="entry name" value="ACTIVATOR OF SKN7 PROTEIN 10-RELATED"/>
    <property type="match status" value="1"/>
</dbReference>
<dbReference type="AlphaFoldDB" id="A0A1D2VS08"/>
<dbReference type="PROSITE" id="PS50003">
    <property type="entry name" value="PH_DOMAIN"/>
    <property type="match status" value="1"/>
</dbReference>
<organism evidence="4 5">
    <name type="scientific">Ascoidea rubescens DSM 1968</name>
    <dbReference type="NCBI Taxonomy" id="1344418"/>
    <lineage>
        <taxon>Eukaryota</taxon>
        <taxon>Fungi</taxon>
        <taxon>Dikarya</taxon>
        <taxon>Ascomycota</taxon>
        <taxon>Saccharomycotina</taxon>
        <taxon>Saccharomycetes</taxon>
        <taxon>Ascoideaceae</taxon>
        <taxon>Ascoidea</taxon>
    </lineage>
</organism>
<evidence type="ECO:0000313" key="5">
    <source>
        <dbReference type="Proteomes" id="UP000095038"/>
    </source>
</evidence>
<dbReference type="PANTHER" id="PTHR31941">
    <property type="entry name" value="CYTOSKELETAL SIGNALING PROTEIN SLM1"/>
    <property type="match status" value="1"/>
</dbReference>
<evidence type="ECO:0000256" key="2">
    <source>
        <dbReference type="SAM" id="MobiDB-lite"/>
    </source>
</evidence>
<feature type="domain" description="PH" evidence="3">
    <location>
        <begin position="292"/>
        <end position="392"/>
    </location>
</feature>
<protein>
    <recommendedName>
        <fullName evidence="3">PH domain-containing protein</fullName>
    </recommendedName>
</protein>
<keyword evidence="1" id="KW-0597">Phosphoprotein</keyword>
<gene>
    <name evidence="4" type="ORF">ASCRUDRAFT_74008</name>
</gene>
<name>A0A1D2VS08_9ASCO</name>
<sequence>MFNNDTDISLNNIKKNYFSNGINKLNKNLNNYHKNQSKIYHENYKTISKILIPNLNNLNEIISMKIKEIKILSNDFANHNINREIALTGQRLTDYLSSIFELKTNKIILKNNKNNNSNDKTSLSTGHQKSVSSTSLKSFSSLSSSTDEIDNINIIGKDPYLLKLNLDLQLKNQILEENYLIEAYENIQKNGSELDRIIFQEIQDNLNLYLTLIENNNNNNNNNNANANSNANANANSNGDLRFLIDIINQDSYCEWNEFINKDGNKNFISNFNRPRNLGDIYYPFNDCILSKSIKMGFLLKKSKVFNKYNKYYYVLTLNYLHEFKSNNLIDDNTPIYSLKLNNCFISEFDKISKFILVYKNPLSKKIQKIIFKTEDKVELFKWYNDLNKLLSFPSSIERGLYIESKLADVSKHNEISNNDADAAGTGSVAPIQINVSHSDNDPVPSSSNNSFDNSDAGPATQPSSPLLAPAQKPPLRFSYSAGRIGSTTAGLSLQNSALNLSADDLYLNK</sequence>